<dbReference type="SMART" id="SM00219">
    <property type="entry name" value="TyrKc"/>
    <property type="match status" value="1"/>
</dbReference>
<sequence>MIRKQGHWEPYKLTPRDIEKRFLTCELLLQQQKRKGFLYRILFSASVSNLHDGASRRSQPPDSGFSEAVVVAPVVENNNNGPISLREMQNIANNNALGYIATEDEEAGLGQRVDSRESRIEFEPLPLPPAVAPADPLAPYSEWFSTSNENFSRKRLQYLHEISTERYGRIVKGEIERFDDNAAETVVAVKILDLNDPLEKVRFLEEARIYRELKHENILKLITYSLNEQPWLLIFEYCPMRMSELLGTERRKVHIPEAYRLLGTCSCYIKGGKYVKAASTCAPTVIRCLPGKPLKDDQVAQILADGNDSEIEEFADDKDIVARVLNHLEESGSGSGDESSEVDEAPPPIPTTSRRRGSTRSKSGRETSKARGRGRVTGRGQASGRRGTGERVWVETVYTDKAHDYSSLSISQVCFSIDYFCDYLDDSFLEEVARCTNHLRITSIELKTTRLEIAKLFAVHLIMDCIPYPKLPLYWKTGMKLALVSDTMTRDRILILRNALHVVDSDTPAEAEKTNALWKVQLMINKVKETCNRLERVPGYYSIDEHMILFTGRCKLRQVVKNKPRPSAEKMGVNHSNVNIVSP</sequence>
<protein>
    <recommendedName>
        <fullName evidence="2">Tyrosine-protein kinase catalytic domain-containing protein</fullName>
    </recommendedName>
</protein>
<dbReference type="InterPro" id="IPR029526">
    <property type="entry name" value="PGBD"/>
</dbReference>
<dbReference type="InterPro" id="IPR001245">
    <property type="entry name" value="Ser-Thr/Tyr_kinase_cat_dom"/>
</dbReference>
<dbReference type="Pfam" id="PF07714">
    <property type="entry name" value="PK_Tyr_Ser-Thr"/>
    <property type="match status" value="1"/>
</dbReference>
<evidence type="ECO:0000313" key="4">
    <source>
        <dbReference type="Proteomes" id="UP000299102"/>
    </source>
</evidence>
<dbReference type="EMBL" id="BGZK01000297">
    <property type="protein sequence ID" value="GBP34953.1"/>
    <property type="molecule type" value="Genomic_DNA"/>
</dbReference>
<comment type="caution">
    <text evidence="3">The sequence shown here is derived from an EMBL/GenBank/DDBJ whole genome shotgun (WGS) entry which is preliminary data.</text>
</comment>
<dbReference type="GO" id="GO:0004713">
    <property type="term" value="F:protein tyrosine kinase activity"/>
    <property type="evidence" value="ECO:0007669"/>
    <property type="project" value="InterPro"/>
</dbReference>
<dbReference type="OrthoDB" id="5973359at2759"/>
<dbReference type="PANTHER" id="PTHR47272">
    <property type="entry name" value="DDE_TNP_1_7 DOMAIN-CONTAINING PROTEIN"/>
    <property type="match status" value="1"/>
</dbReference>
<dbReference type="PANTHER" id="PTHR47272:SF1">
    <property type="entry name" value="PIGGYBAC TRANSPOSABLE ELEMENT-DERIVED PROTEIN 3-LIKE"/>
    <property type="match status" value="1"/>
</dbReference>
<feature type="region of interest" description="Disordered" evidence="1">
    <location>
        <begin position="330"/>
        <end position="388"/>
    </location>
</feature>
<accession>A0A4C1V7Z9</accession>
<evidence type="ECO:0000256" key="1">
    <source>
        <dbReference type="SAM" id="MobiDB-lite"/>
    </source>
</evidence>
<dbReference type="STRING" id="151549.A0A4C1V7Z9"/>
<dbReference type="AlphaFoldDB" id="A0A4C1V7Z9"/>
<dbReference type="Gene3D" id="3.30.200.20">
    <property type="entry name" value="Phosphorylase Kinase, domain 1"/>
    <property type="match status" value="1"/>
</dbReference>
<feature type="domain" description="Tyrosine-protein kinase catalytic" evidence="2">
    <location>
        <begin position="156"/>
        <end position="324"/>
    </location>
</feature>
<dbReference type="InterPro" id="IPR011009">
    <property type="entry name" value="Kinase-like_dom_sf"/>
</dbReference>
<organism evidence="3 4">
    <name type="scientific">Eumeta variegata</name>
    <name type="common">Bagworm moth</name>
    <name type="synonym">Eumeta japonica</name>
    <dbReference type="NCBI Taxonomy" id="151549"/>
    <lineage>
        <taxon>Eukaryota</taxon>
        <taxon>Metazoa</taxon>
        <taxon>Ecdysozoa</taxon>
        <taxon>Arthropoda</taxon>
        <taxon>Hexapoda</taxon>
        <taxon>Insecta</taxon>
        <taxon>Pterygota</taxon>
        <taxon>Neoptera</taxon>
        <taxon>Endopterygota</taxon>
        <taxon>Lepidoptera</taxon>
        <taxon>Glossata</taxon>
        <taxon>Ditrysia</taxon>
        <taxon>Tineoidea</taxon>
        <taxon>Psychidae</taxon>
        <taxon>Oiketicinae</taxon>
        <taxon>Eumeta</taxon>
    </lineage>
</organism>
<dbReference type="Pfam" id="PF13843">
    <property type="entry name" value="DDE_Tnp_1_7"/>
    <property type="match status" value="1"/>
</dbReference>
<evidence type="ECO:0000313" key="3">
    <source>
        <dbReference type="EMBL" id="GBP34953.1"/>
    </source>
</evidence>
<gene>
    <name evidence="3" type="ORF">EVAR_28418_1</name>
</gene>
<dbReference type="InterPro" id="IPR020635">
    <property type="entry name" value="Tyr_kinase_cat_dom"/>
</dbReference>
<evidence type="ECO:0000259" key="2">
    <source>
        <dbReference type="SMART" id="SM00219"/>
    </source>
</evidence>
<name>A0A4C1V7Z9_EUMVA</name>
<dbReference type="SUPFAM" id="SSF56112">
    <property type="entry name" value="Protein kinase-like (PK-like)"/>
    <property type="match status" value="1"/>
</dbReference>
<dbReference type="Proteomes" id="UP000299102">
    <property type="component" value="Unassembled WGS sequence"/>
</dbReference>
<proteinExistence type="predicted"/>
<reference evidence="3 4" key="1">
    <citation type="journal article" date="2019" name="Commun. Biol.">
        <title>The bagworm genome reveals a unique fibroin gene that provides high tensile strength.</title>
        <authorList>
            <person name="Kono N."/>
            <person name="Nakamura H."/>
            <person name="Ohtoshi R."/>
            <person name="Tomita M."/>
            <person name="Numata K."/>
            <person name="Arakawa K."/>
        </authorList>
    </citation>
    <scope>NUCLEOTIDE SEQUENCE [LARGE SCALE GENOMIC DNA]</scope>
</reference>
<keyword evidence="4" id="KW-1185">Reference proteome</keyword>